<dbReference type="OrthoDB" id="2547149at2759"/>
<dbReference type="AlphaFoldDB" id="A0A3G2S7X7"/>
<dbReference type="EMBL" id="CP033152">
    <property type="protein sequence ID" value="AYO43980.1"/>
    <property type="molecule type" value="Genomic_DNA"/>
</dbReference>
<name>A0A3G2S7X7_MALR7</name>
<dbReference type="VEuPathDB" id="FungiDB:DNF11_3030"/>
<evidence type="ECO:0008006" key="4">
    <source>
        <dbReference type="Google" id="ProtNLM"/>
    </source>
</evidence>
<dbReference type="Proteomes" id="UP000269793">
    <property type="component" value="Chromosome V"/>
</dbReference>
<proteinExistence type="predicted"/>
<gene>
    <name evidence="2" type="ORF">DNF11_3030</name>
</gene>
<evidence type="ECO:0000256" key="1">
    <source>
        <dbReference type="SAM" id="MobiDB-lite"/>
    </source>
</evidence>
<sequence length="336" mass="37449">MQADVHLRVLWKGMVVLHDGMQLPGVTIVTSMQPWAHLRGTSHHDDASNLPMLEAEAELCFALEMVRHHPLRARKAERTGDAELVASGSIRLDLHAAEDVTMAYLQQLFCLPGDSILFLTFAPSTASSSSIELVVFGRVCSDGSLDLVVGREVRQPSRHTRPDDPLPRIPTRERALDARIRKRGQLSLSEHTNPPVTPGRHGEKRAHKVHVDRVPIKWEHNSPSPTPPRSASPLWHPVLPIMQNHARGTVPDASIEQANRLLIKKLIKHQLAGRGVERDHQDHAACFQTAYAGTCLVFRDALDTCALDQVRVAHIVQAHLDMYVHPHHLALCTRRA</sequence>
<keyword evidence="3" id="KW-1185">Reference proteome</keyword>
<reference evidence="2 3" key="1">
    <citation type="submission" date="2018-10" db="EMBL/GenBank/DDBJ databases">
        <title>Complete genome sequence of Malassezia restricta CBS 7877.</title>
        <authorList>
            <person name="Morand S.C."/>
            <person name="Bertignac M."/>
            <person name="Iltis A."/>
            <person name="Kolder I."/>
            <person name="Pirovano W."/>
            <person name="Jourdain R."/>
            <person name="Clavaud C."/>
        </authorList>
    </citation>
    <scope>NUCLEOTIDE SEQUENCE [LARGE SCALE GENOMIC DNA]</scope>
    <source>
        <strain evidence="2 3">CBS 7877</strain>
    </source>
</reference>
<feature type="region of interest" description="Disordered" evidence="1">
    <location>
        <begin position="182"/>
        <end position="208"/>
    </location>
</feature>
<evidence type="ECO:0000313" key="2">
    <source>
        <dbReference type="EMBL" id="AYO43980.1"/>
    </source>
</evidence>
<protein>
    <recommendedName>
        <fullName evidence="4">Sld7 C-terminal domain-containing protein</fullName>
    </recommendedName>
</protein>
<accession>A0A3G2S7X7</accession>
<evidence type="ECO:0000313" key="3">
    <source>
        <dbReference type="Proteomes" id="UP000269793"/>
    </source>
</evidence>
<organism evidence="2 3">
    <name type="scientific">Malassezia restricta (strain ATCC 96810 / NBRC 103918 / CBS 7877)</name>
    <name type="common">Seborrheic dermatitis infection agent</name>
    <dbReference type="NCBI Taxonomy" id="425264"/>
    <lineage>
        <taxon>Eukaryota</taxon>
        <taxon>Fungi</taxon>
        <taxon>Dikarya</taxon>
        <taxon>Basidiomycota</taxon>
        <taxon>Ustilaginomycotina</taxon>
        <taxon>Malasseziomycetes</taxon>
        <taxon>Malasseziales</taxon>
        <taxon>Malasseziaceae</taxon>
        <taxon>Malassezia</taxon>
    </lineage>
</organism>